<gene>
    <name evidence="1" type="ORF">RJT34_17081</name>
</gene>
<protein>
    <submittedName>
        <fullName evidence="1">Uncharacterized protein</fullName>
    </submittedName>
</protein>
<sequence>MPGGHAPSFRIPSGYMLKLGENVLFLCPGWWVGIVSRVAMSSQSRLRGLNIRSVWLPWWRYIWGLVCVAAQVEIHGSGLCGRPE</sequence>
<keyword evidence="2" id="KW-1185">Reference proteome</keyword>
<accession>A0AAN9J8A0</accession>
<proteinExistence type="predicted"/>
<organism evidence="1 2">
    <name type="scientific">Clitoria ternatea</name>
    <name type="common">Butterfly pea</name>
    <dbReference type="NCBI Taxonomy" id="43366"/>
    <lineage>
        <taxon>Eukaryota</taxon>
        <taxon>Viridiplantae</taxon>
        <taxon>Streptophyta</taxon>
        <taxon>Embryophyta</taxon>
        <taxon>Tracheophyta</taxon>
        <taxon>Spermatophyta</taxon>
        <taxon>Magnoliopsida</taxon>
        <taxon>eudicotyledons</taxon>
        <taxon>Gunneridae</taxon>
        <taxon>Pentapetalae</taxon>
        <taxon>rosids</taxon>
        <taxon>fabids</taxon>
        <taxon>Fabales</taxon>
        <taxon>Fabaceae</taxon>
        <taxon>Papilionoideae</taxon>
        <taxon>50 kb inversion clade</taxon>
        <taxon>NPAAA clade</taxon>
        <taxon>indigoferoid/millettioid clade</taxon>
        <taxon>Phaseoleae</taxon>
        <taxon>Clitoria</taxon>
    </lineage>
</organism>
<reference evidence="1 2" key="1">
    <citation type="submission" date="2024-01" db="EMBL/GenBank/DDBJ databases">
        <title>The genomes of 5 underutilized Papilionoideae crops provide insights into root nodulation and disease resistance.</title>
        <authorList>
            <person name="Yuan L."/>
        </authorList>
    </citation>
    <scope>NUCLEOTIDE SEQUENCE [LARGE SCALE GENOMIC DNA]</scope>
    <source>
        <strain evidence="1">LY-2023</strain>
        <tissue evidence="1">Leaf</tissue>
    </source>
</reference>
<evidence type="ECO:0000313" key="1">
    <source>
        <dbReference type="EMBL" id="KAK7294195.1"/>
    </source>
</evidence>
<name>A0AAN9J8A0_CLITE</name>
<dbReference type="AlphaFoldDB" id="A0AAN9J8A0"/>
<evidence type="ECO:0000313" key="2">
    <source>
        <dbReference type="Proteomes" id="UP001359559"/>
    </source>
</evidence>
<dbReference type="EMBL" id="JAYKXN010000004">
    <property type="protein sequence ID" value="KAK7294195.1"/>
    <property type="molecule type" value="Genomic_DNA"/>
</dbReference>
<comment type="caution">
    <text evidence="1">The sequence shown here is derived from an EMBL/GenBank/DDBJ whole genome shotgun (WGS) entry which is preliminary data.</text>
</comment>
<dbReference type="Proteomes" id="UP001359559">
    <property type="component" value="Unassembled WGS sequence"/>
</dbReference>